<evidence type="ECO:0000313" key="3">
    <source>
        <dbReference type="Proteomes" id="UP000092840"/>
    </source>
</evidence>
<dbReference type="AlphaFoldDB" id="A0A1C3JNA3"/>
<name>A0A1C3JNA3_9GAMM</name>
<organism evidence="1 4">
    <name type="scientific">Marinomonas gallaica</name>
    <dbReference type="NCBI Taxonomy" id="1806667"/>
    <lineage>
        <taxon>Bacteria</taxon>
        <taxon>Pseudomonadati</taxon>
        <taxon>Pseudomonadota</taxon>
        <taxon>Gammaproteobacteria</taxon>
        <taxon>Oceanospirillales</taxon>
        <taxon>Oceanospirillaceae</taxon>
        <taxon>Marinomonas</taxon>
    </lineage>
</organism>
<accession>A0A1C3JNA3</accession>
<dbReference type="Proteomes" id="UP000092840">
    <property type="component" value="Unassembled WGS sequence"/>
</dbReference>
<evidence type="ECO:0000313" key="4">
    <source>
        <dbReference type="Proteomes" id="UP000092871"/>
    </source>
</evidence>
<dbReference type="EMBL" id="FLRA01000003">
    <property type="protein sequence ID" value="SBT16605.1"/>
    <property type="molecule type" value="Genomic_DNA"/>
</dbReference>
<evidence type="ECO:0000313" key="2">
    <source>
        <dbReference type="EMBL" id="SBT20321.1"/>
    </source>
</evidence>
<protein>
    <submittedName>
        <fullName evidence="1">Uncharacterized protein</fullName>
    </submittedName>
</protein>
<dbReference type="Proteomes" id="UP000092871">
    <property type="component" value="Unassembled WGS sequence"/>
</dbReference>
<gene>
    <name evidence="1" type="ORF">MGA5115_00686</name>
    <name evidence="2" type="ORF">MGA5116_00904</name>
</gene>
<evidence type="ECO:0000313" key="1">
    <source>
        <dbReference type="EMBL" id="SBT16605.1"/>
    </source>
</evidence>
<keyword evidence="3" id="KW-1185">Reference proteome</keyword>
<reference evidence="1 4" key="2">
    <citation type="submission" date="2016-06" db="EMBL/GenBank/DDBJ databases">
        <authorList>
            <person name="Kjaerup R.B."/>
            <person name="Dalgaard T.S."/>
            <person name="Juul-Madsen H.R."/>
        </authorList>
    </citation>
    <scope>NUCLEOTIDE SEQUENCE [LARGE SCALE GENOMIC DNA]</scope>
    <source>
        <strain evidence="1 4">CECT 5115</strain>
    </source>
</reference>
<reference evidence="2 3" key="1">
    <citation type="submission" date="2016-06" db="EMBL/GenBank/DDBJ databases">
        <authorList>
            <person name="Rodrigo-Torres L."/>
            <person name="Arahal D.R."/>
        </authorList>
    </citation>
    <scope>NUCLEOTIDE SEQUENCE [LARGE SCALE GENOMIC DNA]</scope>
    <source>
        <strain evidence="2 3">CECT 5116</strain>
    </source>
</reference>
<sequence>MEETWASGSLELLRHADSHIQLDTAFDSRIAFISVDNSVETSIRTYLSLPEKISGVKFLRKEVEEAGNSFPKMVDLLFSKARPKLSGLDDGDIEHYHRIRNQLYHNGTGLGVDRRYLDAYRQIAAVLLNNLFGVKADPKGAEATLENLILLFNEVETLVRKVFENSGVDTGHTFKWEMAMREGVLETEDINQLSELRMIRNTQVHSTAENIDKKRIELGVEIAETLIKKMKG</sequence>
<dbReference type="RefSeq" id="WP_067031891.1">
    <property type="nucleotide sequence ID" value="NZ_FLRA01000003.1"/>
</dbReference>
<dbReference type="OrthoDB" id="3034904at2"/>
<proteinExistence type="predicted"/>
<dbReference type="EMBL" id="FLRB01000006">
    <property type="protein sequence ID" value="SBT20321.1"/>
    <property type="molecule type" value="Genomic_DNA"/>
</dbReference>